<name>A0ABX1PQJ3_9RHOO</name>
<feature type="transmembrane region" description="Helical" evidence="1">
    <location>
        <begin position="50"/>
        <end position="69"/>
    </location>
</feature>
<feature type="transmembrane region" description="Helical" evidence="1">
    <location>
        <begin position="18"/>
        <end position="38"/>
    </location>
</feature>
<evidence type="ECO:0000313" key="2">
    <source>
        <dbReference type="EMBL" id="NMG26138.1"/>
    </source>
</evidence>
<sequence length="76" mass="8433">MDGDAVIFGLTIAEFEDWSLKILLTALILYMLFIIGNLAKQSKAGRYGTVWLFLALGLGFVGFVAKSFIQRFLGIE</sequence>
<evidence type="ECO:0000313" key="3">
    <source>
        <dbReference type="Proteomes" id="UP000615989"/>
    </source>
</evidence>
<keyword evidence="1" id="KW-0472">Membrane</keyword>
<comment type="caution">
    <text evidence="2">The sequence shown here is derived from an EMBL/GenBank/DDBJ whole genome shotgun (WGS) entry which is preliminary data.</text>
</comment>
<dbReference type="Proteomes" id="UP000615989">
    <property type="component" value="Unassembled WGS sequence"/>
</dbReference>
<evidence type="ECO:0000256" key="1">
    <source>
        <dbReference type="SAM" id="Phobius"/>
    </source>
</evidence>
<dbReference type="EMBL" id="WTVG01000055">
    <property type="protein sequence ID" value="NMG26138.1"/>
    <property type="molecule type" value="Genomic_DNA"/>
</dbReference>
<gene>
    <name evidence="2" type="ORF">GO606_15735</name>
</gene>
<reference evidence="2" key="1">
    <citation type="submission" date="2019-12" db="EMBL/GenBank/DDBJ databases">
        <title>Comparative genomics gives insights into the taxonomy of the Azoarcus-Aromatoleum group and reveals separate origins of nif in the plant-associated Azoarcus and non-plant-associated Aromatoleum sub-groups.</title>
        <authorList>
            <person name="Lafos M."/>
            <person name="Maluk M."/>
            <person name="Batista M."/>
            <person name="Junghare M."/>
            <person name="Carmona M."/>
            <person name="Faoro H."/>
            <person name="Cruz L.M."/>
            <person name="Battistoni F."/>
            <person name="De Souza E."/>
            <person name="Pedrosa F."/>
            <person name="Chen W.-M."/>
            <person name="Poole P.S."/>
            <person name="Dixon R.A."/>
            <person name="James E.K."/>
        </authorList>
    </citation>
    <scope>NUCLEOTIDE SEQUENCE</scope>
    <source>
        <strain evidence="2">LuFRes1</strain>
    </source>
</reference>
<proteinExistence type="predicted"/>
<dbReference type="RefSeq" id="WP_169119468.1">
    <property type="nucleotide sequence ID" value="NZ_WTVG02000036.1"/>
</dbReference>
<keyword evidence="1" id="KW-1133">Transmembrane helix</keyword>
<keyword evidence="1" id="KW-0812">Transmembrane</keyword>
<keyword evidence="3" id="KW-1185">Reference proteome</keyword>
<dbReference type="InterPro" id="IPR021249">
    <property type="entry name" value="DUF2788"/>
</dbReference>
<protein>
    <submittedName>
        <fullName evidence="2">DUF2788 domain-containing protein</fullName>
    </submittedName>
</protein>
<accession>A0ABX1PQJ3</accession>
<dbReference type="Pfam" id="PF10981">
    <property type="entry name" value="DUF2788"/>
    <property type="match status" value="1"/>
</dbReference>
<organism evidence="2 3">
    <name type="scientific">Aromatoleum anaerobium</name>
    <dbReference type="NCBI Taxonomy" id="182180"/>
    <lineage>
        <taxon>Bacteria</taxon>
        <taxon>Pseudomonadati</taxon>
        <taxon>Pseudomonadota</taxon>
        <taxon>Betaproteobacteria</taxon>
        <taxon>Rhodocyclales</taxon>
        <taxon>Rhodocyclaceae</taxon>
        <taxon>Aromatoleum</taxon>
    </lineage>
</organism>